<evidence type="ECO:0000259" key="14">
    <source>
        <dbReference type="Pfam" id="PF04757"/>
    </source>
</evidence>
<dbReference type="EMBL" id="ABJB010347805">
    <property type="status" value="NOT_ANNOTATED_CDS"/>
    <property type="molecule type" value="Genomic_DNA"/>
</dbReference>
<dbReference type="HOGENOM" id="CLU_1932790_0_0_1"/>
<dbReference type="GO" id="GO:0008270">
    <property type="term" value="F:zinc ion binding"/>
    <property type="evidence" value="ECO:0007669"/>
    <property type="project" value="UniProtKB-KW"/>
</dbReference>
<keyword evidence="6" id="KW-0479">Metal-binding</keyword>
<evidence type="ECO:0000256" key="2">
    <source>
        <dbReference type="ARBA" id="ARBA00004906"/>
    </source>
</evidence>
<evidence type="ECO:0000256" key="3">
    <source>
        <dbReference type="ARBA" id="ARBA00008704"/>
    </source>
</evidence>
<dbReference type="Pfam" id="PF04757">
    <property type="entry name" value="Pex2_Pex12"/>
    <property type="match status" value="1"/>
</dbReference>
<accession>B7Q514</accession>
<proteinExistence type="inferred from homology"/>
<dbReference type="VEuPathDB" id="VectorBase:ISCP_028034"/>
<reference evidence="15 17" key="1">
    <citation type="submission" date="2008-03" db="EMBL/GenBank/DDBJ databases">
        <title>Annotation of Ixodes scapularis.</title>
        <authorList>
            <consortium name="Ixodes scapularis Genome Project Consortium"/>
            <person name="Caler E."/>
            <person name="Hannick L.I."/>
            <person name="Bidwell S."/>
            <person name="Joardar V."/>
            <person name="Thiagarajan M."/>
            <person name="Amedeo P."/>
            <person name="Galinsky K.J."/>
            <person name="Schobel S."/>
            <person name="Inman J."/>
            <person name="Hostetler J."/>
            <person name="Miller J."/>
            <person name="Hammond M."/>
            <person name="Megy K."/>
            <person name="Lawson D."/>
            <person name="Kodira C."/>
            <person name="Sutton G."/>
            <person name="Meyer J."/>
            <person name="Hill C.A."/>
            <person name="Birren B."/>
            <person name="Nene V."/>
            <person name="Collins F."/>
            <person name="Alarcon-Chaidez F."/>
            <person name="Wikel S."/>
            <person name="Strausberg R."/>
        </authorList>
    </citation>
    <scope>NUCLEOTIDE SEQUENCE [LARGE SCALE GENOMIC DNA]</scope>
    <source>
        <strain evidence="17">Wikel</strain>
        <strain evidence="15">Wikel colony</strain>
    </source>
</reference>
<evidence type="ECO:0000256" key="7">
    <source>
        <dbReference type="ARBA" id="ARBA00022771"/>
    </source>
</evidence>
<keyword evidence="8" id="KW-0862">Zinc</keyword>
<dbReference type="InterPro" id="IPR006845">
    <property type="entry name" value="Pex_N"/>
</dbReference>
<keyword evidence="10 13" id="KW-1133">Transmembrane helix</keyword>
<reference evidence="16" key="2">
    <citation type="submission" date="2020-05" db="UniProtKB">
        <authorList>
            <consortium name="EnsemblMetazoa"/>
        </authorList>
    </citation>
    <scope>IDENTIFICATION</scope>
    <source>
        <strain evidence="16">wikel</strain>
    </source>
</reference>
<dbReference type="AlphaFoldDB" id="B7Q514"/>
<evidence type="ECO:0000256" key="4">
    <source>
        <dbReference type="ARBA" id="ARBA00022448"/>
    </source>
</evidence>
<feature type="non-terminal residue" evidence="15">
    <location>
        <position position="131"/>
    </location>
</feature>
<keyword evidence="12" id="KW-0576">Peroxisome</keyword>
<evidence type="ECO:0000256" key="8">
    <source>
        <dbReference type="ARBA" id="ARBA00022833"/>
    </source>
</evidence>
<protein>
    <recommendedName>
        <fullName evidence="14">Pex N-terminal domain-containing protein</fullName>
    </recommendedName>
</protein>
<evidence type="ECO:0000256" key="6">
    <source>
        <dbReference type="ARBA" id="ARBA00022723"/>
    </source>
</evidence>
<dbReference type="GO" id="GO:0005778">
    <property type="term" value="C:peroxisomal membrane"/>
    <property type="evidence" value="ECO:0007669"/>
    <property type="project" value="UniProtKB-SubCell"/>
</dbReference>
<gene>
    <name evidence="15" type="ORF">IscW_ISCW010421</name>
</gene>
<feature type="transmembrane region" description="Helical" evidence="13">
    <location>
        <begin position="39"/>
        <end position="61"/>
    </location>
</feature>
<evidence type="ECO:0000256" key="13">
    <source>
        <dbReference type="SAM" id="Phobius"/>
    </source>
</evidence>
<dbReference type="EnsemblMetazoa" id="ISCW010421-RA">
    <property type="protein sequence ID" value="ISCW010421-PA"/>
    <property type="gene ID" value="ISCW010421"/>
</dbReference>
<evidence type="ECO:0000313" key="16">
    <source>
        <dbReference type="EnsemblMetazoa" id="ISCW010421-PA"/>
    </source>
</evidence>
<evidence type="ECO:0000256" key="9">
    <source>
        <dbReference type="ARBA" id="ARBA00022927"/>
    </source>
</evidence>
<dbReference type="InParanoid" id="B7Q514"/>
<dbReference type="EMBL" id="DS858849">
    <property type="protein sequence ID" value="EEC13936.1"/>
    <property type="molecule type" value="Genomic_DNA"/>
</dbReference>
<feature type="domain" description="Pex N-terminal" evidence="14">
    <location>
        <begin position="52"/>
        <end position="120"/>
    </location>
</feature>
<keyword evidence="9" id="KW-0653">Protein transport</keyword>
<comment type="similarity">
    <text evidence="3">Belongs to the pex2/pex10/pex12 family.</text>
</comment>
<evidence type="ECO:0000313" key="15">
    <source>
        <dbReference type="EMBL" id="EEC13936.1"/>
    </source>
</evidence>
<evidence type="ECO:0000256" key="12">
    <source>
        <dbReference type="ARBA" id="ARBA00023140"/>
    </source>
</evidence>
<dbReference type="PaxDb" id="6945-B7Q514"/>
<keyword evidence="4" id="KW-0813">Transport</keyword>
<dbReference type="VEuPathDB" id="VectorBase:ISCI010421"/>
<keyword evidence="11 13" id="KW-0472">Membrane</keyword>
<organism>
    <name type="scientific">Ixodes scapularis</name>
    <name type="common">Black-legged tick</name>
    <name type="synonym">Deer tick</name>
    <dbReference type="NCBI Taxonomy" id="6945"/>
    <lineage>
        <taxon>Eukaryota</taxon>
        <taxon>Metazoa</taxon>
        <taxon>Ecdysozoa</taxon>
        <taxon>Arthropoda</taxon>
        <taxon>Chelicerata</taxon>
        <taxon>Arachnida</taxon>
        <taxon>Acari</taxon>
        <taxon>Parasitiformes</taxon>
        <taxon>Ixodida</taxon>
        <taxon>Ixodoidea</taxon>
        <taxon>Ixodidae</taxon>
        <taxon>Ixodinae</taxon>
        <taxon>Ixodes</taxon>
    </lineage>
</organism>
<keyword evidence="17" id="KW-1185">Reference proteome</keyword>
<dbReference type="EMBL" id="ABJB010831200">
    <property type="status" value="NOT_ANNOTATED_CDS"/>
    <property type="molecule type" value="Genomic_DNA"/>
</dbReference>
<dbReference type="EMBL" id="ABJB010765923">
    <property type="status" value="NOT_ANNOTATED_CDS"/>
    <property type="molecule type" value="Genomic_DNA"/>
</dbReference>
<evidence type="ECO:0000313" key="17">
    <source>
        <dbReference type="Proteomes" id="UP000001555"/>
    </source>
</evidence>
<sequence>LDAEELDGELFTLFKAKLADVFKHVDGSFYPTYEPEIKAILKALLYGILALVSLGTLLPWLRERCLGVVLRRLPYHRRCQVERGLGHLETALRVASVANFVLFLLRGTYCSLSARLTGVISGHAQRPMIRE</sequence>
<evidence type="ECO:0000256" key="10">
    <source>
        <dbReference type="ARBA" id="ARBA00022989"/>
    </source>
</evidence>
<dbReference type="Proteomes" id="UP000001555">
    <property type="component" value="Unassembled WGS sequence"/>
</dbReference>
<evidence type="ECO:0000256" key="5">
    <source>
        <dbReference type="ARBA" id="ARBA00022692"/>
    </source>
</evidence>
<keyword evidence="7" id="KW-0863">Zinc-finger</keyword>
<evidence type="ECO:0000256" key="11">
    <source>
        <dbReference type="ARBA" id="ARBA00023136"/>
    </source>
</evidence>
<comment type="subcellular location">
    <subcellularLocation>
        <location evidence="1">Peroxisome membrane</location>
        <topology evidence="1">Multi-pass membrane protein</topology>
    </subcellularLocation>
</comment>
<comment type="pathway">
    <text evidence="2">Protein modification; protein ubiquitination.</text>
</comment>
<dbReference type="OrthoDB" id="1701437at2759"/>
<dbReference type="GO" id="GO:0015031">
    <property type="term" value="P:protein transport"/>
    <property type="evidence" value="ECO:0007669"/>
    <property type="project" value="UniProtKB-KW"/>
</dbReference>
<name>B7Q514_IXOSC</name>
<keyword evidence="5 13" id="KW-0812">Transmembrane</keyword>
<evidence type="ECO:0000256" key="1">
    <source>
        <dbReference type="ARBA" id="ARBA00004585"/>
    </source>
</evidence>
<dbReference type="VEuPathDB" id="VectorBase:ISCW010421"/>
<feature type="non-terminal residue" evidence="15">
    <location>
        <position position="1"/>
    </location>
</feature>